<evidence type="ECO:0000313" key="2">
    <source>
        <dbReference type="EMBL" id="KAK9759263.1"/>
    </source>
</evidence>
<dbReference type="Pfam" id="PF06080">
    <property type="entry name" value="DUF938"/>
    <property type="match status" value="1"/>
</dbReference>
<name>A0AAW1NKX4_POPJA</name>
<evidence type="ECO:0008006" key="4">
    <source>
        <dbReference type="Google" id="ProtNLM"/>
    </source>
</evidence>
<dbReference type="InterPro" id="IPR010342">
    <property type="entry name" value="DUF938"/>
</dbReference>
<accession>A0AAW1NKX4</accession>
<organism evidence="2 3">
    <name type="scientific">Popillia japonica</name>
    <name type="common">Japanese beetle</name>
    <dbReference type="NCBI Taxonomy" id="7064"/>
    <lineage>
        <taxon>Eukaryota</taxon>
        <taxon>Metazoa</taxon>
        <taxon>Ecdysozoa</taxon>
        <taxon>Arthropoda</taxon>
        <taxon>Hexapoda</taxon>
        <taxon>Insecta</taxon>
        <taxon>Pterygota</taxon>
        <taxon>Neoptera</taxon>
        <taxon>Endopterygota</taxon>
        <taxon>Coleoptera</taxon>
        <taxon>Polyphaga</taxon>
        <taxon>Scarabaeiformia</taxon>
        <taxon>Scarabaeidae</taxon>
        <taxon>Rutelinae</taxon>
        <taxon>Popillia</taxon>
    </lineage>
</organism>
<comment type="similarity">
    <text evidence="1">Belongs to the UPF0585 family.</text>
</comment>
<evidence type="ECO:0000313" key="3">
    <source>
        <dbReference type="Proteomes" id="UP001458880"/>
    </source>
</evidence>
<dbReference type="EMBL" id="JASPKY010000001">
    <property type="protein sequence ID" value="KAK9759263.1"/>
    <property type="molecule type" value="Genomic_DNA"/>
</dbReference>
<dbReference type="PANTHER" id="PTHR20974:SF0">
    <property type="entry name" value="UPF0585 PROTEIN CG18661"/>
    <property type="match status" value="1"/>
</dbReference>
<comment type="caution">
    <text evidence="2">The sequence shown here is derived from an EMBL/GenBank/DDBJ whole genome shotgun (WGS) entry which is preliminary data.</text>
</comment>
<dbReference type="InterPro" id="IPR029063">
    <property type="entry name" value="SAM-dependent_MTases_sf"/>
</dbReference>
<evidence type="ECO:0000256" key="1">
    <source>
        <dbReference type="ARBA" id="ARBA00008308"/>
    </source>
</evidence>
<proteinExistence type="inferred from homology"/>
<dbReference type="PANTHER" id="PTHR20974">
    <property type="entry name" value="UPF0585 PROTEIN CG18661"/>
    <property type="match status" value="1"/>
</dbReference>
<dbReference type="AlphaFoldDB" id="A0AAW1NKX4"/>
<keyword evidence="3" id="KW-1185">Reference proteome</keyword>
<reference evidence="2 3" key="1">
    <citation type="journal article" date="2024" name="BMC Genomics">
        <title>De novo assembly and annotation of Popillia japonica's genome with initial clues to its potential as an invasive pest.</title>
        <authorList>
            <person name="Cucini C."/>
            <person name="Boschi S."/>
            <person name="Funari R."/>
            <person name="Cardaioli E."/>
            <person name="Iannotti N."/>
            <person name="Marturano G."/>
            <person name="Paoli F."/>
            <person name="Bruttini M."/>
            <person name="Carapelli A."/>
            <person name="Frati F."/>
            <person name="Nardi F."/>
        </authorList>
    </citation>
    <scope>NUCLEOTIDE SEQUENCE [LARGE SCALE GENOMIC DNA]</scope>
    <source>
        <strain evidence="2">DMR45628</strain>
    </source>
</reference>
<sequence length="108" mass="12228">MLLSCKKFFPPSDRNKDPILQVLLKHIDSSKPGNVLEISSGTGQHVSHFASRFPLLTFQPSEVDTTLFDSIRSYSLEVETKNIRDPIKIDASTDYNTWDLIITRGICM</sequence>
<dbReference type="Proteomes" id="UP001458880">
    <property type="component" value="Unassembled WGS sequence"/>
</dbReference>
<protein>
    <recommendedName>
        <fullName evidence="4">Methyltransferase-like 26</fullName>
    </recommendedName>
</protein>
<dbReference type="SUPFAM" id="SSF53335">
    <property type="entry name" value="S-adenosyl-L-methionine-dependent methyltransferases"/>
    <property type="match status" value="1"/>
</dbReference>
<gene>
    <name evidence="2" type="ORF">QE152_g125</name>
</gene>